<keyword evidence="2" id="KW-1185">Reference proteome</keyword>
<evidence type="ECO:0000313" key="2">
    <source>
        <dbReference type="Proteomes" id="UP000316621"/>
    </source>
</evidence>
<gene>
    <name evidence="1" type="ORF">C5167_015336</name>
</gene>
<dbReference type="Proteomes" id="UP000316621">
    <property type="component" value="Chromosome 3"/>
</dbReference>
<sequence>MDSRKAGIDQIETLEEHEIDGFLKLNYKEKNGGGLRLGRVKGDLRLDCINVNDFVVDLRNQMKKNGSRLNYGDGVGIDDGNDLQKAAIAGVGTVIVKEGIMNGVGMKFQLMAIVEELMMI</sequence>
<name>A0A4Y7J5R3_PAPSO</name>
<dbReference type="EMBL" id="CM010717">
    <property type="protein sequence ID" value="RZC56483.1"/>
    <property type="molecule type" value="Genomic_DNA"/>
</dbReference>
<dbReference type="AlphaFoldDB" id="A0A4Y7J5R3"/>
<accession>A0A4Y7J5R3</accession>
<dbReference type="Gramene" id="RZC56483">
    <property type="protein sequence ID" value="RZC56483"/>
    <property type="gene ID" value="C5167_015336"/>
</dbReference>
<organism evidence="1 2">
    <name type="scientific">Papaver somniferum</name>
    <name type="common">Opium poppy</name>
    <dbReference type="NCBI Taxonomy" id="3469"/>
    <lineage>
        <taxon>Eukaryota</taxon>
        <taxon>Viridiplantae</taxon>
        <taxon>Streptophyta</taxon>
        <taxon>Embryophyta</taxon>
        <taxon>Tracheophyta</taxon>
        <taxon>Spermatophyta</taxon>
        <taxon>Magnoliopsida</taxon>
        <taxon>Ranunculales</taxon>
        <taxon>Papaveraceae</taxon>
        <taxon>Papaveroideae</taxon>
        <taxon>Papaver</taxon>
    </lineage>
</organism>
<proteinExistence type="predicted"/>
<evidence type="ECO:0000313" key="1">
    <source>
        <dbReference type="EMBL" id="RZC56483.1"/>
    </source>
</evidence>
<protein>
    <submittedName>
        <fullName evidence="1">Uncharacterized protein</fullName>
    </submittedName>
</protein>
<reference evidence="1 2" key="1">
    <citation type="journal article" date="2018" name="Science">
        <title>The opium poppy genome and morphinan production.</title>
        <authorList>
            <person name="Guo L."/>
            <person name="Winzer T."/>
            <person name="Yang X."/>
            <person name="Li Y."/>
            <person name="Ning Z."/>
            <person name="He Z."/>
            <person name="Teodor R."/>
            <person name="Lu Y."/>
            <person name="Bowser T.A."/>
            <person name="Graham I.A."/>
            <person name="Ye K."/>
        </authorList>
    </citation>
    <scope>NUCLEOTIDE SEQUENCE [LARGE SCALE GENOMIC DNA]</scope>
    <source>
        <strain evidence="2">cv. HN1</strain>
        <tissue evidence="1">Leaves</tissue>
    </source>
</reference>